<dbReference type="EMBL" id="JACGCI010000007">
    <property type="protein sequence ID" value="KAF6762507.1"/>
    <property type="molecule type" value="Genomic_DNA"/>
</dbReference>
<dbReference type="InterPro" id="IPR001714">
    <property type="entry name" value="Pept_M24_MAP"/>
</dbReference>
<accession>A0A8H6IE14</accession>
<gene>
    <name evidence="7" type="ORF">DFP72DRAFT_559719</name>
</gene>
<comment type="cofactor">
    <cofactor evidence="1">
        <name>Mn(2+)</name>
        <dbReference type="ChEBI" id="CHEBI:29035"/>
    </cofactor>
</comment>
<dbReference type="InterPro" id="IPR029149">
    <property type="entry name" value="Creatin/AminoP/Spt16_N"/>
</dbReference>
<evidence type="ECO:0000256" key="4">
    <source>
        <dbReference type="ARBA" id="ARBA00022801"/>
    </source>
</evidence>
<dbReference type="SMART" id="SM01011">
    <property type="entry name" value="AMP_N"/>
    <property type="match status" value="1"/>
</dbReference>
<reference evidence="7 8" key="1">
    <citation type="submission" date="2020-07" db="EMBL/GenBank/DDBJ databases">
        <title>Comparative genomics of pyrophilous fungi reveals a link between fire events and developmental genes.</title>
        <authorList>
            <consortium name="DOE Joint Genome Institute"/>
            <person name="Steindorff A.S."/>
            <person name="Carver A."/>
            <person name="Calhoun S."/>
            <person name="Stillman K."/>
            <person name="Liu H."/>
            <person name="Lipzen A."/>
            <person name="Pangilinan J."/>
            <person name="Labutti K."/>
            <person name="Bruns T.D."/>
            <person name="Grigoriev I.V."/>
        </authorList>
    </citation>
    <scope>NUCLEOTIDE SEQUENCE [LARGE SCALE GENOMIC DNA]</scope>
    <source>
        <strain evidence="7 8">CBS 144469</strain>
    </source>
</reference>
<dbReference type="InterPro" id="IPR036005">
    <property type="entry name" value="Creatinase/aminopeptidase-like"/>
</dbReference>
<dbReference type="Gene3D" id="3.40.350.10">
    <property type="entry name" value="Creatinase/prolidase N-terminal domain"/>
    <property type="match status" value="1"/>
</dbReference>
<dbReference type="GO" id="GO:0005739">
    <property type="term" value="C:mitochondrion"/>
    <property type="evidence" value="ECO:0007669"/>
    <property type="project" value="TreeGrafter"/>
</dbReference>
<evidence type="ECO:0000256" key="3">
    <source>
        <dbReference type="ARBA" id="ARBA00022723"/>
    </source>
</evidence>
<evidence type="ECO:0000256" key="2">
    <source>
        <dbReference type="ARBA" id="ARBA00008766"/>
    </source>
</evidence>
<dbReference type="PANTHER" id="PTHR43226">
    <property type="entry name" value="XAA-PRO AMINOPEPTIDASE 3"/>
    <property type="match status" value="1"/>
</dbReference>
<name>A0A8H6IE14_9AGAR</name>
<evidence type="ECO:0000313" key="8">
    <source>
        <dbReference type="Proteomes" id="UP000521943"/>
    </source>
</evidence>
<comment type="caution">
    <text evidence="7">The sequence shown here is derived from an EMBL/GenBank/DDBJ whole genome shotgun (WGS) entry which is preliminary data.</text>
</comment>
<dbReference type="PRINTS" id="PR00599">
    <property type="entry name" value="MAPEPTIDASE"/>
</dbReference>
<dbReference type="Pfam" id="PF05195">
    <property type="entry name" value="AMP_N"/>
    <property type="match status" value="1"/>
</dbReference>
<protein>
    <submittedName>
        <fullName evidence="7">Peptidase M24</fullName>
    </submittedName>
</protein>
<dbReference type="PROSITE" id="PS00491">
    <property type="entry name" value="PROLINE_PEPTIDASE"/>
    <property type="match status" value="1"/>
</dbReference>
<dbReference type="SUPFAM" id="SSF53092">
    <property type="entry name" value="Creatinase/prolidase N-terminal domain"/>
    <property type="match status" value="1"/>
</dbReference>
<dbReference type="GO" id="GO:0006508">
    <property type="term" value="P:proteolysis"/>
    <property type="evidence" value="ECO:0007669"/>
    <property type="project" value="TreeGrafter"/>
</dbReference>
<dbReference type="AlphaFoldDB" id="A0A8H6IE14"/>
<keyword evidence="5" id="KW-0464">Manganese</keyword>
<dbReference type="SUPFAM" id="SSF55920">
    <property type="entry name" value="Creatinase/aminopeptidase"/>
    <property type="match status" value="1"/>
</dbReference>
<dbReference type="InterPro" id="IPR007865">
    <property type="entry name" value="Aminopep_P_N"/>
</dbReference>
<keyword evidence="8" id="KW-1185">Reference proteome</keyword>
<dbReference type="GO" id="GO:0030145">
    <property type="term" value="F:manganese ion binding"/>
    <property type="evidence" value="ECO:0007669"/>
    <property type="project" value="InterPro"/>
</dbReference>
<comment type="similarity">
    <text evidence="2">Belongs to the peptidase M24B family.</text>
</comment>
<evidence type="ECO:0000256" key="1">
    <source>
        <dbReference type="ARBA" id="ARBA00001936"/>
    </source>
</evidence>
<dbReference type="CDD" id="cd01087">
    <property type="entry name" value="Prolidase"/>
    <property type="match status" value="1"/>
</dbReference>
<dbReference type="InterPro" id="IPR001131">
    <property type="entry name" value="Peptidase_M24B_aminopep-P_CS"/>
</dbReference>
<keyword evidence="4" id="KW-0378">Hydrolase</keyword>
<dbReference type="InterPro" id="IPR052433">
    <property type="entry name" value="X-Pro_dipept-like"/>
</dbReference>
<keyword evidence="3" id="KW-0479">Metal-binding</keyword>
<proteinExistence type="inferred from homology"/>
<feature type="domain" description="Aminopeptidase P N-terminal" evidence="6">
    <location>
        <begin position="51"/>
        <end position="187"/>
    </location>
</feature>
<dbReference type="Gene3D" id="3.90.230.10">
    <property type="entry name" value="Creatinase/methionine aminopeptidase superfamily"/>
    <property type="match status" value="1"/>
</dbReference>
<sequence length="494" mass="54622">MICMFASLHRVPSRLPRCRRFVSSKPTQFGQPVPESHPHLFDSRHDLTPGIPAEEYEQRRKQLMDMLPNNSIVVAVASPIKYMSSNIFYKHRQASDFWYLTGFEEPDSAVILEKTSSSKGYRMTLFSAGKDLAKEKWDGARTGYTDVERIFKADNAVPISTFTSQLKSLVSASSNVFVDIPDTPRRSSSKSLLKYLTSSIRGDPELALESLSSMKRRALAPEVAKLRHVKSKAEQAVMHKAATISGRAHAKTMRFAQPGMPESALAAHFEYVCALGGSQRPAYVPVVASGANSLIIHYTSNNMTLGKDDLVLIDAGCEYNGYASDITRTFPASGTFTNPQRDLYSAVLAAQRELVALCTEEASVTLHDLHRMSLKLLRTELGQIGFNLEGRSASDLDRVLYPHYLSHPIGIDLHESAWFDRSATLREGNVITVEPGVYVPPTANFPKWFHNLGVRIEDEVLVTKSDPIVLSASAPKEIEDVEGACQGLLGFEAI</sequence>
<evidence type="ECO:0000256" key="5">
    <source>
        <dbReference type="ARBA" id="ARBA00023211"/>
    </source>
</evidence>
<dbReference type="Proteomes" id="UP000521943">
    <property type="component" value="Unassembled WGS sequence"/>
</dbReference>
<organism evidence="7 8">
    <name type="scientific">Ephemerocybe angulata</name>
    <dbReference type="NCBI Taxonomy" id="980116"/>
    <lineage>
        <taxon>Eukaryota</taxon>
        <taxon>Fungi</taxon>
        <taxon>Dikarya</taxon>
        <taxon>Basidiomycota</taxon>
        <taxon>Agaricomycotina</taxon>
        <taxon>Agaricomycetes</taxon>
        <taxon>Agaricomycetidae</taxon>
        <taxon>Agaricales</taxon>
        <taxon>Agaricineae</taxon>
        <taxon>Psathyrellaceae</taxon>
        <taxon>Ephemerocybe</taxon>
    </lineage>
</organism>
<dbReference type="InterPro" id="IPR000994">
    <property type="entry name" value="Pept_M24"/>
</dbReference>
<dbReference type="GO" id="GO:0070006">
    <property type="term" value="F:metalloaminopeptidase activity"/>
    <property type="evidence" value="ECO:0007669"/>
    <property type="project" value="InterPro"/>
</dbReference>
<dbReference type="Pfam" id="PF00557">
    <property type="entry name" value="Peptidase_M24"/>
    <property type="match status" value="1"/>
</dbReference>
<dbReference type="OrthoDB" id="4215474at2759"/>
<evidence type="ECO:0000259" key="6">
    <source>
        <dbReference type="SMART" id="SM01011"/>
    </source>
</evidence>
<evidence type="ECO:0000313" key="7">
    <source>
        <dbReference type="EMBL" id="KAF6762507.1"/>
    </source>
</evidence>
<dbReference type="PANTHER" id="PTHR43226:SF4">
    <property type="entry name" value="XAA-PRO AMINOPEPTIDASE 3"/>
    <property type="match status" value="1"/>
</dbReference>